<dbReference type="Proteomes" id="UP000053927">
    <property type="component" value="Unassembled WGS sequence"/>
</dbReference>
<evidence type="ECO:0000256" key="2">
    <source>
        <dbReference type="ARBA" id="ARBA00022723"/>
    </source>
</evidence>
<dbReference type="EMBL" id="JH687399">
    <property type="protein sequence ID" value="EIM80086.1"/>
    <property type="molecule type" value="Genomic_DNA"/>
</dbReference>
<dbReference type="SMART" id="SM00547">
    <property type="entry name" value="ZnF_RBZ"/>
    <property type="match status" value="2"/>
</dbReference>
<evidence type="ECO:0000256" key="1">
    <source>
        <dbReference type="ARBA" id="ARBA00004123"/>
    </source>
</evidence>
<feature type="region of interest" description="Disordered" evidence="8">
    <location>
        <begin position="697"/>
        <end position="727"/>
    </location>
</feature>
<evidence type="ECO:0000256" key="8">
    <source>
        <dbReference type="SAM" id="MobiDB-lite"/>
    </source>
</evidence>
<feature type="region of interest" description="Disordered" evidence="8">
    <location>
        <begin position="840"/>
        <end position="859"/>
    </location>
</feature>
<protein>
    <recommendedName>
        <fullName evidence="9">RanBP2-type domain-containing protein</fullName>
    </recommendedName>
</protein>
<keyword evidence="2" id="KW-0479">Metal-binding</keyword>
<dbReference type="KEGG" id="shs:STEHIDRAFT_172775"/>
<feature type="region of interest" description="Disordered" evidence="8">
    <location>
        <begin position="786"/>
        <end position="820"/>
    </location>
</feature>
<evidence type="ECO:0000259" key="9">
    <source>
        <dbReference type="PROSITE" id="PS50199"/>
    </source>
</evidence>
<dbReference type="InterPro" id="IPR034870">
    <property type="entry name" value="TET_fam"/>
</dbReference>
<feature type="region of interest" description="Disordered" evidence="8">
    <location>
        <begin position="611"/>
        <end position="685"/>
    </location>
</feature>
<dbReference type="eggNOG" id="ENOG502S8CH">
    <property type="taxonomic scope" value="Eukaryota"/>
</dbReference>
<feature type="region of interest" description="Disordered" evidence="8">
    <location>
        <begin position="324"/>
        <end position="454"/>
    </location>
</feature>
<feature type="compositionally biased region" description="Low complexity" evidence="8">
    <location>
        <begin position="810"/>
        <end position="820"/>
    </location>
</feature>
<feature type="compositionally biased region" description="Low complexity" evidence="8">
    <location>
        <begin position="706"/>
        <end position="717"/>
    </location>
</feature>
<dbReference type="AlphaFoldDB" id="R7RXG0"/>
<dbReference type="InterPro" id="IPR001876">
    <property type="entry name" value="Znf_RanBP2"/>
</dbReference>
<dbReference type="RefSeq" id="XP_007310706.1">
    <property type="nucleotide sequence ID" value="XM_007310644.1"/>
</dbReference>
<dbReference type="PROSITE" id="PS50199">
    <property type="entry name" value="ZF_RANBP2_2"/>
    <property type="match status" value="1"/>
</dbReference>
<evidence type="ECO:0000256" key="5">
    <source>
        <dbReference type="ARBA" id="ARBA00022884"/>
    </source>
</evidence>
<dbReference type="GO" id="GO:0008270">
    <property type="term" value="F:zinc ion binding"/>
    <property type="evidence" value="ECO:0007669"/>
    <property type="project" value="UniProtKB-KW"/>
</dbReference>
<accession>R7RXG0</accession>
<feature type="compositionally biased region" description="Polar residues" evidence="8">
    <location>
        <begin position="394"/>
        <end position="406"/>
    </location>
</feature>
<dbReference type="GO" id="GO:0005634">
    <property type="term" value="C:nucleus"/>
    <property type="evidence" value="ECO:0007669"/>
    <property type="project" value="UniProtKB-SubCell"/>
</dbReference>
<dbReference type="InterPro" id="IPR036443">
    <property type="entry name" value="Znf_RanBP2_sf"/>
</dbReference>
<feature type="compositionally biased region" description="Low complexity" evidence="8">
    <location>
        <begin position="333"/>
        <end position="355"/>
    </location>
</feature>
<comment type="subcellular location">
    <subcellularLocation>
        <location evidence="1">Nucleus</location>
    </subcellularLocation>
</comment>
<organism evidence="10 11">
    <name type="scientific">Stereum hirsutum (strain FP-91666)</name>
    <name type="common">White-rot fungus</name>
    <dbReference type="NCBI Taxonomy" id="721885"/>
    <lineage>
        <taxon>Eukaryota</taxon>
        <taxon>Fungi</taxon>
        <taxon>Dikarya</taxon>
        <taxon>Basidiomycota</taxon>
        <taxon>Agaricomycotina</taxon>
        <taxon>Agaricomycetes</taxon>
        <taxon>Russulales</taxon>
        <taxon>Stereaceae</taxon>
        <taxon>Stereum</taxon>
    </lineage>
</organism>
<evidence type="ECO:0000256" key="3">
    <source>
        <dbReference type="ARBA" id="ARBA00022771"/>
    </source>
</evidence>
<evidence type="ECO:0000256" key="7">
    <source>
        <dbReference type="PROSITE-ProRule" id="PRU00322"/>
    </source>
</evidence>
<feature type="compositionally biased region" description="Basic residues" evidence="8">
    <location>
        <begin position="356"/>
        <end position="366"/>
    </location>
</feature>
<evidence type="ECO:0000256" key="6">
    <source>
        <dbReference type="ARBA" id="ARBA00023242"/>
    </source>
</evidence>
<evidence type="ECO:0000256" key="4">
    <source>
        <dbReference type="ARBA" id="ARBA00022833"/>
    </source>
</evidence>
<keyword evidence="4" id="KW-0862">Zinc</keyword>
<feature type="region of interest" description="Disordered" evidence="8">
    <location>
        <begin position="733"/>
        <end position="752"/>
    </location>
</feature>
<dbReference type="GeneID" id="18804144"/>
<feature type="compositionally biased region" description="Low complexity" evidence="8">
    <location>
        <begin position="734"/>
        <end position="747"/>
    </location>
</feature>
<gene>
    <name evidence="10" type="ORF">STEHIDRAFT_172775</name>
</gene>
<dbReference type="GO" id="GO:0006355">
    <property type="term" value="P:regulation of DNA-templated transcription"/>
    <property type="evidence" value="ECO:0007669"/>
    <property type="project" value="InterPro"/>
</dbReference>
<feature type="compositionally biased region" description="Low complexity" evidence="8">
    <location>
        <begin position="411"/>
        <end position="442"/>
    </location>
</feature>
<evidence type="ECO:0000313" key="10">
    <source>
        <dbReference type="EMBL" id="EIM80086.1"/>
    </source>
</evidence>
<dbReference type="OrthoDB" id="448399at2759"/>
<dbReference type="GO" id="GO:0003723">
    <property type="term" value="F:RNA binding"/>
    <property type="evidence" value="ECO:0007669"/>
    <property type="project" value="UniProtKB-KW"/>
</dbReference>
<dbReference type="Gene3D" id="4.10.1060.10">
    <property type="entry name" value="Zinc finger, RanBP2-type"/>
    <property type="match status" value="2"/>
</dbReference>
<keyword evidence="11" id="KW-1185">Reference proteome</keyword>
<keyword evidence="3 7" id="KW-0863">Zinc-finger</keyword>
<feature type="compositionally biased region" description="Low complexity" evidence="8">
    <location>
        <begin position="561"/>
        <end position="589"/>
    </location>
</feature>
<dbReference type="PANTHER" id="PTHR23238">
    <property type="entry name" value="RNA BINDING PROTEIN"/>
    <property type="match status" value="1"/>
</dbReference>
<feature type="compositionally biased region" description="Low complexity" evidence="8">
    <location>
        <begin position="370"/>
        <end position="385"/>
    </location>
</feature>
<name>R7RXG0_STEHR</name>
<feature type="compositionally biased region" description="Gly residues" evidence="8">
    <location>
        <begin position="786"/>
        <end position="796"/>
    </location>
</feature>
<feature type="compositionally biased region" description="Basic and acidic residues" evidence="8">
    <location>
        <begin position="797"/>
        <end position="809"/>
    </location>
</feature>
<feature type="region of interest" description="Disordered" evidence="8">
    <location>
        <begin position="561"/>
        <end position="594"/>
    </location>
</feature>
<proteinExistence type="predicted"/>
<dbReference type="SUPFAM" id="SSF90209">
    <property type="entry name" value="Ran binding protein zinc finger-like"/>
    <property type="match status" value="2"/>
</dbReference>
<sequence length="859" mass="93198">MPTLLSRPSILLSQPDSPYNTTLPPYFHFHSSPLPSPQPSFFAVAEDFYTPGRPLPEEPNMHELLSAAFLASRSRVVRFFDLPPNPAAFLSNLFLPVPGPHKSFTPPISMWVHNPDHSARPVATPTMGDDVYAIFSTHEEACAVLSLSGSTVSVTPALEEDLRPIDSFVQIDLALSDANMHATQQHRSSSTAFHTHLPKILRPSSSASDLYATHIQHQQSHLSSPSERGSLQQQLNMDAGYTMSSNPPNPRRMFRSGDWICSSVHCVAHNFGRNLACIGCGHPRPNNAVPPLSLNLPLSPLGHTNRLPSPRFITTPSFEMPYGEPAINLHGLQQPTGPQSQSQSPYQSLNINHIPNHPHPHHHHHPYPSPSSASSTTTTFNFNHPQTAPPHIAQFSSLPLSPSNPGFSLKTATAGSSSSSTASASTSPSTTGSSSHHLLTPSGRALSKGGKVQNISPDPLMPCVMYWPDNEPLPEEGQLRPSTAVGVPHPPILNTGNRGPIEHQPGDWICRKCNYLNWRRRKVCQTCFPYAEGNGDSVSAAVQQDRIALLTSLMTQQQLQAHQTAQLQHHQQQQSSPTSRSPFSTSSSPGLRRPQDLTVNVMSMSPQVLHTSIPRSQQRPGLESPFSPLSPLRHESPRSRAYQLELQQSRHDEQLSPPIYQTSQPAQPQSAHFNNAQQQQQVQSHTSLPALRMSSSLFPGAGAFTHQGQGQGHNQGPLGPGPLLPSFLQDIVQSPSLSPTSTSSADLSVDECHTNPESMSIYSHSPTRADRVNFYGAVVGPGIGMGGGMGTSGMGRGEQERERERERGDSASNGSGSSVSLGLGNIWRLDGAESKSLATTGVPYHEDVRAKRRGSYEFA</sequence>
<dbReference type="OMA" id="HEEACAV"/>
<feature type="compositionally biased region" description="Polar residues" evidence="8">
    <location>
        <begin position="659"/>
        <end position="676"/>
    </location>
</feature>
<dbReference type="PROSITE" id="PS01358">
    <property type="entry name" value="ZF_RANBP2_1"/>
    <property type="match status" value="2"/>
</dbReference>
<keyword evidence="6" id="KW-0539">Nucleus</keyword>
<evidence type="ECO:0000313" key="11">
    <source>
        <dbReference type="Proteomes" id="UP000053927"/>
    </source>
</evidence>
<keyword evidence="5" id="KW-0694">RNA-binding</keyword>
<reference evidence="11" key="1">
    <citation type="journal article" date="2012" name="Science">
        <title>The Paleozoic origin of enzymatic lignin decomposition reconstructed from 31 fungal genomes.</title>
        <authorList>
            <person name="Floudas D."/>
            <person name="Binder M."/>
            <person name="Riley R."/>
            <person name="Barry K."/>
            <person name="Blanchette R.A."/>
            <person name="Henrissat B."/>
            <person name="Martinez A.T."/>
            <person name="Otillar R."/>
            <person name="Spatafora J.W."/>
            <person name="Yadav J.S."/>
            <person name="Aerts A."/>
            <person name="Benoit I."/>
            <person name="Boyd A."/>
            <person name="Carlson A."/>
            <person name="Copeland A."/>
            <person name="Coutinho P.M."/>
            <person name="de Vries R.P."/>
            <person name="Ferreira P."/>
            <person name="Findley K."/>
            <person name="Foster B."/>
            <person name="Gaskell J."/>
            <person name="Glotzer D."/>
            <person name="Gorecki P."/>
            <person name="Heitman J."/>
            <person name="Hesse C."/>
            <person name="Hori C."/>
            <person name="Igarashi K."/>
            <person name="Jurgens J.A."/>
            <person name="Kallen N."/>
            <person name="Kersten P."/>
            <person name="Kohler A."/>
            <person name="Kuees U."/>
            <person name="Kumar T.K.A."/>
            <person name="Kuo A."/>
            <person name="LaButti K."/>
            <person name="Larrondo L.F."/>
            <person name="Lindquist E."/>
            <person name="Ling A."/>
            <person name="Lombard V."/>
            <person name="Lucas S."/>
            <person name="Lundell T."/>
            <person name="Martin R."/>
            <person name="McLaughlin D.J."/>
            <person name="Morgenstern I."/>
            <person name="Morin E."/>
            <person name="Murat C."/>
            <person name="Nagy L.G."/>
            <person name="Nolan M."/>
            <person name="Ohm R.A."/>
            <person name="Patyshakuliyeva A."/>
            <person name="Rokas A."/>
            <person name="Ruiz-Duenas F.J."/>
            <person name="Sabat G."/>
            <person name="Salamov A."/>
            <person name="Samejima M."/>
            <person name="Schmutz J."/>
            <person name="Slot J.C."/>
            <person name="St John F."/>
            <person name="Stenlid J."/>
            <person name="Sun H."/>
            <person name="Sun S."/>
            <person name="Syed K."/>
            <person name="Tsang A."/>
            <person name="Wiebenga A."/>
            <person name="Young D."/>
            <person name="Pisabarro A."/>
            <person name="Eastwood D.C."/>
            <person name="Martin F."/>
            <person name="Cullen D."/>
            <person name="Grigoriev I.V."/>
            <person name="Hibbett D.S."/>
        </authorList>
    </citation>
    <scope>NUCLEOTIDE SEQUENCE [LARGE SCALE GENOMIC DNA]</scope>
    <source>
        <strain evidence="11">FP-91666</strain>
    </source>
</reference>
<feature type="domain" description="RanBP2-type" evidence="9">
    <location>
        <begin position="255"/>
        <end position="286"/>
    </location>
</feature>